<dbReference type="InterPro" id="IPR029058">
    <property type="entry name" value="AB_hydrolase_fold"/>
</dbReference>
<dbReference type="Gene3D" id="3.40.50.1820">
    <property type="entry name" value="alpha/beta hydrolase"/>
    <property type="match status" value="1"/>
</dbReference>
<evidence type="ECO:0000313" key="3">
    <source>
        <dbReference type="Proteomes" id="UP000831768"/>
    </source>
</evidence>
<dbReference type="Pfam" id="PF07167">
    <property type="entry name" value="PhaC_N"/>
    <property type="match status" value="1"/>
</dbReference>
<organism evidence="2 3">
    <name type="scientific">Halocatena salina</name>
    <dbReference type="NCBI Taxonomy" id="2934340"/>
    <lineage>
        <taxon>Archaea</taxon>
        <taxon>Methanobacteriati</taxon>
        <taxon>Methanobacteriota</taxon>
        <taxon>Stenosarchaea group</taxon>
        <taxon>Halobacteria</taxon>
        <taxon>Halobacteriales</taxon>
        <taxon>Natronomonadaceae</taxon>
        <taxon>Halocatena</taxon>
    </lineage>
</organism>
<dbReference type="SUPFAM" id="SSF53474">
    <property type="entry name" value="alpha/beta-Hydrolases"/>
    <property type="match status" value="1"/>
</dbReference>
<dbReference type="Proteomes" id="UP000831768">
    <property type="component" value="Plasmid unnamed2"/>
</dbReference>
<dbReference type="PANTHER" id="PTHR36837:SF2">
    <property type="entry name" value="POLY(3-HYDROXYALKANOATE) POLYMERASE SUBUNIT PHAC"/>
    <property type="match status" value="1"/>
</dbReference>
<accession>A0A8U0AAR5</accession>
<sequence length="203" mass="22871">MGEITEPLHRIWLTKKRLDEVSSVEVDQTPSDVVYSEDLLELHHYKPQTDEQDDVPILVVAAIVNKSYIFDLQPDRSVIRHPLEDGHDVYLLKWNEPSQRDAGLTFGEYVNRYIDNCVDEVCERSGLRSINLLGYCTDRTMTAMYAALHSEKVTALGLIATPPMSTILAIYSNCVMIGDATIPNMSITCSEICPQNCSISFSR</sequence>
<dbReference type="InterPro" id="IPR051321">
    <property type="entry name" value="PHA/PHB_synthase"/>
</dbReference>
<dbReference type="InterPro" id="IPR010941">
    <property type="entry name" value="PhaC_N"/>
</dbReference>
<geneLocation type="plasmid" evidence="2 3">
    <name>unnamed2</name>
</geneLocation>
<dbReference type="PANTHER" id="PTHR36837">
    <property type="entry name" value="POLY(3-HYDROXYALKANOATE) POLYMERASE SUBUNIT PHAC"/>
    <property type="match status" value="1"/>
</dbReference>
<name>A0A8U0AAR5_9EURY</name>
<dbReference type="AlphaFoldDB" id="A0A8U0AAR5"/>
<dbReference type="KEGG" id="haad:MW046_16020"/>
<evidence type="ECO:0000313" key="2">
    <source>
        <dbReference type="EMBL" id="UPM44887.1"/>
    </source>
</evidence>
<keyword evidence="3" id="KW-1185">Reference proteome</keyword>
<dbReference type="GeneID" id="71929585"/>
<feature type="domain" description="Poly-beta-hydroxybutyrate polymerase N-terminal" evidence="1">
    <location>
        <begin position="25"/>
        <end position="81"/>
    </location>
</feature>
<evidence type="ECO:0000259" key="1">
    <source>
        <dbReference type="Pfam" id="PF07167"/>
    </source>
</evidence>
<reference evidence="2" key="1">
    <citation type="submission" date="2022-04" db="EMBL/GenBank/DDBJ databases">
        <title>Halocatena sp. nov., isolated from a salt lake.</title>
        <authorList>
            <person name="Cui H.-L."/>
        </authorList>
    </citation>
    <scope>NUCLEOTIDE SEQUENCE</scope>
    <source>
        <strain evidence="2">AD-1</strain>
        <plasmid evidence="2">unnamed2</plasmid>
    </source>
</reference>
<protein>
    <recommendedName>
        <fullName evidence="1">Poly-beta-hydroxybutyrate polymerase N-terminal domain-containing protein</fullName>
    </recommendedName>
</protein>
<gene>
    <name evidence="2" type="ORF">MW046_16020</name>
</gene>
<dbReference type="GO" id="GO:0042619">
    <property type="term" value="P:poly-hydroxybutyrate biosynthetic process"/>
    <property type="evidence" value="ECO:0007669"/>
    <property type="project" value="InterPro"/>
</dbReference>
<keyword evidence="2" id="KW-0614">Plasmid</keyword>
<dbReference type="EMBL" id="CP096021">
    <property type="protein sequence ID" value="UPM44887.1"/>
    <property type="molecule type" value="Genomic_DNA"/>
</dbReference>
<dbReference type="RefSeq" id="WP_247995541.1">
    <property type="nucleotide sequence ID" value="NZ_CP096021.1"/>
</dbReference>
<proteinExistence type="predicted"/>